<dbReference type="Proteomes" id="UP000235649">
    <property type="component" value="Unassembled WGS sequence"/>
</dbReference>
<dbReference type="RefSeq" id="WP_102196513.1">
    <property type="nucleotide sequence ID" value="NZ_NIPR01000034.1"/>
</dbReference>
<dbReference type="OrthoDB" id="2162219at2"/>
<accession>A0A2N7ASW3</accession>
<protein>
    <submittedName>
        <fullName evidence="1">Uncharacterized protein</fullName>
    </submittedName>
</protein>
<reference evidence="1 2" key="1">
    <citation type="submission" date="2017-05" db="EMBL/GenBank/DDBJ databases">
        <title>Lactobacillus nurukis nov., sp. nov., isolated from nuruk.</title>
        <authorList>
            <person name="Kim S.-J."/>
        </authorList>
    </citation>
    <scope>NUCLEOTIDE SEQUENCE [LARGE SCALE GENOMIC DNA]</scope>
    <source>
        <strain evidence="1 2">SYF10-1a</strain>
    </source>
</reference>
<dbReference type="AlphaFoldDB" id="A0A2N7ASW3"/>
<keyword evidence="2" id="KW-1185">Reference proteome</keyword>
<gene>
    <name evidence="1" type="ORF">CBP76_08705</name>
</gene>
<evidence type="ECO:0000313" key="1">
    <source>
        <dbReference type="EMBL" id="PMD68772.1"/>
    </source>
</evidence>
<sequence length="256" mass="29879">MVSLYQFNDKEICKELLLNQSISLLYRFESFEVDSKIIAILDISNYGISSGNSLIIHEKFGVFFDIRTTKELINEFYKLNGIGFAMSKAIYALFNFRHYMPFVFAYVSYMPMTGGSRNSSDWVGLHYIETYYQDNKSAYFTTVHGYKIKLNFPHGNLENRIHDVCMISEKSVSLCKILLQGGMMDLNPPSNTGMVRKHENCKCNKHQSLIQNTLKVDETTDRIIDYILIHLEIENLEAKELMKLYRYNLNKLKRLH</sequence>
<organism evidence="1 2">
    <name type="scientific">Companilactobacillus nuruki</name>
    <dbReference type="NCBI Taxonomy" id="1993540"/>
    <lineage>
        <taxon>Bacteria</taxon>
        <taxon>Bacillati</taxon>
        <taxon>Bacillota</taxon>
        <taxon>Bacilli</taxon>
        <taxon>Lactobacillales</taxon>
        <taxon>Lactobacillaceae</taxon>
        <taxon>Companilactobacillus</taxon>
    </lineage>
</organism>
<comment type="caution">
    <text evidence="1">The sequence shown here is derived from an EMBL/GenBank/DDBJ whole genome shotgun (WGS) entry which is preliminary data.</text>
</comment>
<proteinExistence type="predicted"/>
<name>A0A2N7ASW3_9LACO</name>
<evidence type="ECO:0000313" key="2">
    <source>
        <dbReference type="Proteomes" id="UP000235649"/>
    </source>
</evidence>
<dbReference type="EMBL" id="NIPR01000034">
    <property type="protein sequence ID" value="PMD68772.1"/>
    <property type="molecule type" value="Genomic_DNA"/>
</dbReference>